<dbReference type="Gene3D" id="3.20.20.140">
    <property type="entry name" value="Metal-dependent hydrolases"/>
    <property type="match status" value="1"/>
</dbReference>
<sequence length="281" mass="30823">MNPAVAHNIDLHSHTAYSDGRLSVTELLAHAQKYGVTTLAITDHDSVAAHLEIEQAGLNNQAIKVIPGLEVSCQYGNREIHVVGLNVDIHHPQLVSFVAQQQHKRRERLQLYAEKLESLGLEGIVEAVGGLTAESVTRAHLAQILVSKGYVPDNARAFKRYLGRKGRAHVKAEWPSLAETVAMITAAGGVAVIAHPGRYQLSRKQLLALMTEFADAGGQGIELSYPNADKALIRWLTEQALSLDLCASQGADFHNPEWQWVKPGHFPPLPNSVEPVWSLWQ</sequence>
<organism evidence="2 3">
    <name type="scientific">Pleionea mediterranea</name>
    <dbReference type="NCBI Taxonomy" id="523701"/>
    <lineage>
        <taxon>Bacteria</taxon>
        <taxon>Pseudomonadati</taxon>
        <taxon>Pseudomonadota</taxon>
        <taxon>Gammaproteobacteria</taxon>
        <taxon>Oceanospirillales</taxon>
        <taxon>Pleioneaceae</taxon>
        <taxon>Pleionea</taxon>
    </lineage>
</organism>
<dbReference type="InterPro" id="IPR052018">
    <property type="entry name" value="PHP_domain"/>
</dbReference>
<dbReference type="GO" id="GO:0035312">
    <property type="term" value="F:5'-3' DNA exonuclease activity"/>
    <property type="evidence" value="ECO:0007669"/>
    <property type="project" value="TreeGrafter"/>
</dbReference>
<protein>
    <recommendedName>
        <fullName evidence="1">Polymerase/histidinol phosphatase N-terminal domain-containing protein</fullName>
    </recommendedName>
</protein>
<feature type="domain" description="Polymerase/histidinol phosphatase N-terminal" evidence="1">
    <location>
        <begin position="9"/>
        <end position="75"/>
    </location>
</feature>
<dbReference type="AlphaFoldDB" id="A0A316FSY0"/>
<name>A0A316FSY0_9GAMM</name>
<proteinExistence type="predicted"/>
<comment type="caution">
    <text evidence="2">The sequence shown here is derived from an EMBL/GenBank/DDBJ whole genome shotgun (WGS) entry which is preliminary data.</text>
</comment>
<gene>
    <name evidence="2" type="ORF">C8D97_106103</name>
</gene>
<dbReference type="SMART" id="SM00481">
    <property type="entry name" value="POLIIIAc"/>
    <property type="match status" value="1"/>
</dbReference>
<reference evidence="2 3" key="1">
    <citation type="submission" date="2018-05" db="EMBL/GenBank/DDBJ databases">
        <title>Genomic Encyclopedia of Type Strains, Phase IV (KMG-IV): sequencing the most valuable type-strain genomes for metagenomic binning, comparative biology and taxonomic classification.</title>
        <authorList>
            <person name="Goeker M."/>
        </authorList>
    </citation>
    <scope>NUCLEOTIDE SEQUENCE [LARGE SCALE GENOMIC DNA]</scope>
    <source>
        <strain evidence="2 3">DSM 25350</strain>
    </source>
</reference>
<dbReference type="PANTHER" id="PTHR42924">
    <property type="entry name" value="EXONUCLEASE"/>
    <property type="match status" value="1"/>
</dbReference>
<dbReference type="Pfam" id="PF02811">
    <property type="entry name" value="PHP"/>
    <property type="match status" value="1"/>
</dbReference>
<dbReference type="InterPro" id="IPR016195">
    <property type="entry name" value="Pol/histidinol_Pase-like"/>
</dbReference>
<evidence type="ECO:0000313" key="2">
    <source>
        <dbReference type="EMBL" id="PWK50816.1"/>
    </source>
</evidence>
<dbReference type="SUPFAM" id="SSF89550">
    <property type="entry name" value="PHP domain-like"/>
    <property type="match status" value="1"/>
</dbReference>
<evidence type="ECO:0000313" key="3">
    <source>
        <dbReference type="Proteomes" id="UP000245790"/>
    </source>
</evidence>
<dbReference type="OrthoDB" id="9804333at2"/>
<evidence type="ECO:0000259" key="1">
    <source>
        <dbReference type="SMART" id="SM00481"/>
    </source>
</evidence>
<accession>A0A316FSY0</accession>
<dbReference type="GO" id="GO:0004534">
    <property type="term" value="F:5'-3' RNA exonuclease activity"/>
    <property type="evidence" value="ECO:0007669"/>
    <property type="project" value="TreeGrafter"/>
</dbReference>
<dbReference type="InterPro" id="IPR004013">
    <property type="entry name" value="PHP_dom"/>
</dbReference>
<keyword evidence="3" id="KW-1185">Reference proteome</keyword>
<dbReference type="PANTHER" id="PTHR42924:SF3">
    <property type="entry name" value="POLYMERASE_HISTIDINOL PHOSPHATASE N-TERMINAL DOMAIN-CONTAINING PROTEIN"/>
    <property type="match status" value="1"/>
</dbReference>
<dbReference type="Gene3D" id="1.10.150.650">
    <property type="match status" value="1"/>
</dbReference>
<dbReference type="RefSeq" id="WP_109763482.1">
    <property type="nucleotide sequence ID" value="NZ_QGGU01000006.1"/>
</dbReference>
<dbReference type="Proteomes" id="UP000245790">
    <property type="component" value="Unassembled WGS sequence"/>
</dbReference>
<dbReference type="EMBL" id="QGGU01000006">
    <property type="protein sequence ID" value="PWK50816.1"/>
    <property type="molecule type" value="Genomic_DNA"/>
</dbReference>
<dbReference type="InterPro" id="IPR003141">
    <property type="entry name" value="Pol/His_phosphatase_N"/>
</dbReference>
<dbReference type="CDD" id="cd07438">
    <property type="entry name" value="PHP_HisPPase_AMP"/>
    <property type="match status" value="1"/>
</dbReference>